<reference evidence="1 2" key="1">
    <citation type="journal article" date="2024" name="Nat. Commun.">
        <title>Phylogenomics reveals the evolutionary origins of lichenization in chlorophyte algae.</title>
        <authorList>
            <person name="Puginier C."/>
            <person name="Libourel C."/>
            <person name="Otte J."/>
            <person name="Skaloud P."/>
            <person name="Haon M."/>
            <person name="Grisel S."/>
            <person name="Petersen M."/>
            <person name="Berrin J.G."/>
            <person name="Delaux P.M."/>
            <person name="Dal Grande F."/>
            <person name="Keller J."/>
        </authorList>
    </citation>
    <scope>NUCLEOTIDE SEQUENCE [LARGE SCALE GENOMIC DNA]</scope>
    <source>
        <strain evidence="1 2">SAG 2036</strain>
    </source>
</reference>
<gene>
    <name evidence="1" type="ORF">WJX73_004392</name>
</gene>
<sequence length="304" mass="34534">MQILGDWRQRAGAAPAQGTRPRLYRVHLLGCKQSSWRDRDYVPVKNVYFGSAIKSMAVELETNLRNSIKKDFWGRVLRFIQSNIGGRCSKRRAQRLAEQAWRDPTAGDDPFLAVLRDLIPKNKAPAGGWQQPNWPHEKVQALVSAPSGYTFHSELSTDGYSVSLVFERQVPRKQHTGPPPPPPPIRLSDYEEPWGIDPGCNDIFVGTRLETRFRDKQTYKDNTVRFSREWYFQEGHITTSNVKAAKWQQDPTYASIINGLPTSLKSCTPANLESYTRLHDAQSCPSMNFAHQRYVLNAAAFSSP</sequence>
<proteinExistence type="predicted"/>
<evidence type="ECO:0000313" key="2">
    <source>
        <dbReference type="Proteomes" id="UP001465755"/>
    </source>
</evidence>
<accession>A0AAW1PWF8</accession>
<dbReference type="Proteomes" id="UP001465755">
    <property type="component" value="Unassembled WGS sequence"/>
</dbReference>
<dbReference type="EMBL" id="JALJOQ010000002">
    <property type="protein sequence ID" value="KAK9813909.1"/>
    <property type="molecule type" value="Genomic_DNA"/>
</dbReference>
<name>A0AAW1PWF8_9CHLO</name>
<organism evidence="1 2">
    <name type="scientific">Symbiochloris irregularis</name>
    <dbReference type="NCBI Taxonomy" id="706552"/>
    <lineage>
        <taxon>Eukaryota</taxon>
        <taxon>Viridiplantae</taxon>
        <taxon>Chlorophyta</taxon>
        <taxon>core chlorophytes</taxon>
        <taxon>Trebouxiophyceae</taxon>
        <taxon>Trebouxiales</taxon>
        <taxon>Trebouxiaceae</taxon>
        <taxon>Symbiochloris</taxon>
    </lineage>
</organism>
<keyword evidence="2" id="KW-1185">Reference proteome</keyword>
<comment type="caution">
    <text evidence="1">The sequence shown here is derived from an EMBL/GenBank/DDBJ whole genome shotgun (WGS) entry which is preliminary data.</text>
</comment>
<dbReference type="AlphaFoldDB" id="A0AAW1PWF8"/>
<protein>
    <submittedName>
        <fullName evidence="1">Uncharacterized protein</fullName>
    </submittedName>
</protein>
<evidence type="ECO:0000313" key="1">
    <source>
        <dbReference type="EMBL" id="KAK9813909.1"/>
    </source>
</evidence>